<protein>
    <submittedName>
        <fullName evidence="1">Uncharacterized protein</fullName>
    </submittedName>
</protein>
<evidence type="ECO:0000313" key="1">
    <source>
        <dbReference type="EMBL" id="GGM23008.1"/>
    </source>
</evidence>
<dbReference type="Proteomes" id="UP000642070">
    <property type="component" value="Unassembled WGS sequence"/>
</dbReference>
<name>A0A917WRL1_9ACTN</name>
<evidence type="ECO:0000313" key="2">
    <source>
        <dbReference type="Proteomes" id="UP000642070"/>
    </source>
</evidence>
<gene>
    <name evidence="1" type="ORF">GCM10007977_025250</name>
</gene>
<reference evidence="1" key="2">
    <citation type="submission" date="2020-09" db="EMBL/GenBank/DDBJ databases">
        <authorList>
            <person name="Sun Q."/>
            <person name="Ohkuma M."/>
        </authorList>
    </citation>
    <scope>NUCLEOTIDE SEQUENCE</scope>
    <source>
        <strain evidence="1">JCM 19831</strain>
    </source>
</reference>
<dbReference type="EMBL" id="BMPI01000010">
    <property type="protein sequence ID" value="GGM23008.1"/>
    <property type="molecule type" value="Genomic_DNA"/>
</dbReference>
<sequence length="167" mass="18012">MRMDEARAAIGTAIAATIARDFVRAHREQQRIGYVPGPPTIRAGNHTAGHDASRVPTVPPAQLRIDRDSDSPGAIFTWKVESGEPPHAILRVPHHWLRDVVRPGHAVLDGHPVVQILDRDPDGRPAQILAVVVGGGFDPQIHGWRAHGDAVPRSVTWAPDGTPHVGS</sequence>
<comment type="caution">
    <text evidence="1">The sequence shown here is derived from an EMBL/GenBank/DDBJ whole genome shotgun (WGS) entry which is preliminary data.</text>
</comment>
<reference evidence="1" key="1">
    <citation type="journal article" date="2014" name="Int. J. Syst. Evol. Microbiol.">
        <title>Complete genome sequence of Corynebacterium casei LMG S-19264T (=DSM 44701T), isolated from a smear-ripened cheese.</title>
        <authorList>
            <consortium name="US DOE Joint Genome Institute (JGI-PGF)"/>
            <person name="Walter F."/>
            <person name="Albersmeier A."/>
            <person name="Kalinowski J."/>
            <person name="Ruckert C."/>
        </authorList>
    </citation>
    <scope>NUCLEOTIDE SEQUENCE</scope>
    <source>
        <strain evidence="1">JCM 19831</strain>
    </source>
</reference>
<organism evidence="1 2">
    <name type="scientific">Dactylosporangium sucinum</name>
    <dbReference type="NCBI Taxonomy" id="1424081"/>
    <lineage>
        <taxon>Bacteria</taxon>
        <taxon>Bacillati</taxon>
        <taxon>Actinomycetota</taxon>
        <taxon>Actinomycetes</taxon>
        <taxon>Micromonosporales</taxon>
        <taxon>Micromonosporaceae</taxon>
        <taxon>Dactylosporangium</taxon>
    </lineage>
</organism>
<proteinExistence type="predicted"/>
<accession>A0A917WRL1</accession>
<dbReference type="AlphaFoldDB" id="A0A917WRL1"/>
<keyword evidence="2" id="KW-1185">Reference proteome</keyword>